<proteinExistence type="predicted"/>
<gene>
    <name evidence="1" type="ORF">LSS_11350</name>
</gene>
<name>K8Y0L8_9LEPT</name>
<accession>K8Y0L8</accession>
<dbReference type="EMBL" id="CP006694">
    <property type="protein sequence ID" value="EKT86606.1"/>
    <property type="molecule type" value="Genomic_DNA"/>
</dbReference>
<reference evidence="1 2" key="1">
    <citation type="journal article" date="2012" name="Gene">
        <title>Sequence of Leptospira santarosai serovar Shermani genome and prediction of virulence-associated genes.</title>
        <authorList>
            <person name="Chou L.F."/>
            <person name="Chen Y.T."/>
            <person name="Lu C.W."/>
            <person name="Ko Y.C."/>
            <person name="Tang C.Y."/>
            <person name="Pan M.J."/>
            <person name="Tian Y.C."/>
            <person name="Chiu C.H."/>
            <person name="Hung C.C."/>
            <person name="Yang C.W."/>
        </authorList>
    </citation>
    <scope>NUCLEOTIDE SEQUENCE [LARGE SCALE GENOMIC DNA]</scope>
    <source>
        <strain evidence="1">LT 821</strain>
    </source>
</reference>
<dbReference type="Proteomes" id="UP000035800">
    <property type="component" value="Chromosome I"/>
</dbReference>
<evidence type="ECO:0000313" key="2">
    <source>
        <dbReference type="Proteomes" id="UP000035800"/>
    </source>
</evidence>
<evidence type="ECO:0000313" key="1">
    <source>
        <dbReference type="EMBL" id="EKT86606.1"/>
    </source>
</evidence>
<dbReference type="KEGG" id="lst:LSS_11350"/>
<dbReference type="AlphaFoldDB" id="K8Y0L8"/>
<dbReference type="STRING" id="758847.LSS_11350"/>
<organism evidence="1 2">
    <name type="scientific">Leptospira santarosai serovar Shermani str. LT 821</name>
    <dbReference type="NCBI Taxonomy" id="758847"/>
    <lineage>
        <taxon>Bacteria</taxon>
        <taxon>Pseudomonadati</taxon>
        <taxon>Spirochaetota</taxon>
        <taxon>Spirochaetia</taxon>
        <taxon>Leptospirales</taxon>
        <taxon>Leptospiraceae</taxon>
        <taxon>Leptospira</taxon>
    </lineage>
</organism>
<protein>
    <submittedName>
        <fullName evidence="1">Uncharacterized protein</fullName>
    </submittedName>
</protein>
<sequence length="37" mass="4140">MKHTISSDRIALSYKYRSKDKIPSSLIGAVLEMETAV</sequence>
<reference evidence="1 2" key="2">
    <citation type="journal article" date="2014" name="Emerg. Microbes Infect.">
        <title>Potential impact on kidney infection: a whole-genome analysis of Leptospira santarosai serovar Shermani.</title>
        <authorList>
            <person name="Chou L.F."/>
            <person name="Chen T.W."/>
            <person name="Ko Y.C."/>
            <person name="Pan M.J."/>
            <person name="Tian Y.C."/>
            <person name="Chiu C.H."/>
            <person name="Tang P."/>
            <person name="Hung C.C."/>
            <person name="Yang C.W."/>
        </authorList>
    </citation>
    <scope>NUCLEOTIDE SEQUENCE</scope>
    <source>
        <strain evidence="1 2">LT 821</strain>
    </source>
</reference>
<dbReference type="PATRIC" id="fig|758847.3.peg.2380"/>